<accession>A0AAV7HX51</accession>
<protein>
    <recommendedName>
        <fullName evidence="13">G-protein coupled receptors family 1 profile domain-containing protein</fullName>
    </recommendedName>
</protein>
<reference evidence="14 15" key="1">
    <citation type="journal article" date="2021" name="J. Hered.">
        <title>A chromosome-level genome assembly of the parasitoid wasp, Cotesia glomerata (Hymenoptera: Braconidae).</title>
        <authorList>
            <person name="Pinto B.J."/>
            <person name="Weis J.J."/>
            <person name="Gamble T."/>
            <person name="Ode P.J."/>
            <person name="Paul R."/>
            <person name="Zaspel J.M."/>
        </authorList>
    </citation>
    <scope>NUCLEOTIDE SEQUENCE [LARGE SCALE GENOMIC DNA]</scope>
    <source>
        <strain evidence="14">CgM1</strain>
    </source>
</reference>
<comment type="similarity">
    <text evidence="2">Belongs to the G-protein coupled receptor 1 family.</text>
</comment>
<keyword evidence="10" id="KW-0175">Coiled coil</keyword>
<keyword evidence="8" id="KW-0675">Receptor</keyword>
<keyword evidence="4 12" id="KW-0812">Transmembrane</keyword>
<dbReference type="PROSITE" id="PS50262">
    <property type="entry name" value="G_PROTEIN_RECEP_F1_2"/>
    <property type="match status" value="1"/>
</dbReference>
<dbReference type="GO" id="GO:0004993">
    <property type="term" value="F:G protein-coupled serotonin receptor activity"/>
    <property type="evidence" value="ECO:0007669"/>
    <property type="project" value="TreeGrafter"/>
</dbReference>
<evidence type="ECO:0000256" key="2">
    <source>
        <dbReference type="ARBA" id="ARBA00010663"/>
    </source>
</evidence>
<dbReference type="GO" id="GO:0030594">
    <property type="term" value="F:neurotransmitter receptor activity"/>
    <property type="evidence" value="ECO:0007669"/>
    <property type="project" value="TreeGrafter"/>
</dbReference>
<feature type="transmembrane region" description="Helical" evidence="12">
    <location>
        <begin position="157"/>
        <end position="182"/>
    </location>
</feature>
<dbReference type="GO" id="GO:0030425">
    <property type="term" value="C:dendrite"/>
    <property type="evidence" value="ECO:0007669"/>
    <property type="project" value="TreeGrafter"/>
</dbReference>
<sequence>MTRQSGAIHFRGLTDSTRELTTLVTSYSSLRSISRSISSGSFSTFTSISSSSSSSDPEYGSIDPLDVVLLFDDKVSVNGSESASGGDKVRETFTGIILNGSDYNESVHDLTVNLQDNGLNNWWAMLAVVLVVGTAAGNILVCLAITWEKRLQNVTNYFLMSLAITDLMVAILVMPLGILTLVKMETVQESSVNLIKIANSGSILPSHSVAQSLNTTNSNLSDNKTPNKQGRPPKSLLFTSEATLNNRNMLEYLKRKREDTALDLEPTEDTETASQAAKQQNMLQPSPTKAQDTPVCLENKSTDEILRILVGQIGAMREEAKTNTTSLENRIQQSQSENQKSIQALRKDYPELKSTWSDKWTKMQERQAKLEAEIAELKAAKTNTEYTRLEKENNSCIDEINSKIKCLEDMTEIYEKSWRKLNIIVKNHNWSNSNLLKQAQEFFNRNFNLNNPVSKIKPLDRNFKILRIKLADENTKAIILKNKALNLKESKISIMQDLTKRELQTFKKLQQVARKQKELDSWIFAHITAGSSMFILASVYIRPRRDMKTSMDLLQDSISDIDQLYRNLPMLLVGDFNARLEKLVMKKFIQEAGSWTMQLPLTQATIEIKNREVFQWTSTGEDEYRARMTWSDKVALINNDNLDEINNILIAEIKTAAEAAGMKKQLKELHKLKKTQLWFDDECKQGKQELAKLFNSYKKAGFQGQAKYLYVQAKKKQKALVKRKKQQFREQQLNNLANINKPSDFWKTVSRFKSHPGIEKNPISIQAWENFYENNIPNREEDTTMYYGVLDPNLDCEFTLSELNRVLNKSKSNEQSYRPRRSQE</sequence>
<dbReference type="GO" id="GO:0045202">
    <property type="term" value="C:synapse"/>
    <property type="evidence" value="ECO:0007669"/>
    <property type="project" value="GOC"/>
</dbReference>
<dbReference type="InterPro" id="IPR017452">
    <property type="entry name" value="GPCR_Rhodpsn_7TM"/>
</dbReference>
<dbReference type="PANTHER" id="PTHR24247:SF222">
    <property type="entry name" value="5-HYDROXYTRYPTAMINE (SEROTONIN) RECEPTOR 2B, ISOFORM E"/>
    <property type="match status" value="1"/>
</dbReference>
<evidence type="ECO:0000256" key="12">
    <source>
        <dbReference type="SAM" id="Phobius"/>
    </source>
</evidence>
<evidence type="ECO:0000256" key="9">
    <source>
        <dbReference type="ARBA" id="ARBA00023224"/>
    </source>
</evidence>
<dbReference type="GO" id="GO:0005886">
    <property type="term" value="C:plasma membrane"/>
    <property type="evidence" value="ECO:0007669"/>
    <property type="project" value="UniProtKB-SubCell"/>
</dbReference>
<feature type="region of interest" description="Disordered" evidence="11">
    <location>
        <begin position="259"/>
        <end position="294"/>
    </location>
</feature>
<keyword evidence="15" id="KW-1185">Reference proteome</keyword>
<keyword evidence="9" id="KW-0807">Transducer</keyword>
<dbReference type="PANTHER" id="PTHR24247">
    <property type="entry name" value="5-HYDROXYTRYPTAMINE RECEPTOR"/>
    <property type="match status" value="1"/>
</dbReference>
<dbReference type="Pfam" id="PF00001">
    <property type="entry name" value="7tm_1"/>
    <property type="match status" value="1"/>
</dbReference>
<dbReference type="Gene3D" id="1.20.1070.10">
    <property type="entry name" value="Rhodopsin 7-helix transmembrane proteins"/>
    <property type="match status" value="1"/>
</dbReference>
<proteinExistence type="inferred from homology"/>
<comment type="caution">
    <text evidence="14">The sequence shown here is derived from an EMBL/GenBank/DDBJ whole genome shotgun (WGS) entry which is preliminary data.</text>
</comment>
<dbReference type="EMBL" id="JAHXZJ010001864">
    <property type="protein sequence ID" value="KAH0549618.1"/>
    <property type="molecule type" value="Genomic_DNA"/>
</dbReference>
<dbReference type="AlphaFoldDB" id="A0AAV7HX51"/>
<evidence type="ECO:0000256" key="6">
    <source>
        <dbReference type="ARBA" id="ARBA00023040"/>
    </source>
</evidence>
<keyword evidence="7 12" id="KW-0472">Membrane</keyword>
<evidence type="ECO:0000313" key="15">
    <source>
        <dbReference type="Proteomes" id="UP000826195"/>
    </source>
</evidence>
<dbReference type="GO" id="GO:0007187">
    <property type="term" value="P:G protein-coupled receptor signaling pathway, coupled to cyclic nucleotide second messenger"/>
    <property type="evidence" value="ECO:0007669"/>
    <property type="project" value="TreeGrafter"/>
</dbReference>
<keyword evidence="5 12" id="KW-1133">Transmembrane helix</keyword>
<feature type="transmembrane region" description="Helical" evidence="12">
    <location>
        <begin position="122"/>
        <end position="145"/>
    </location>
</feature>
<evidence type="ECO:0000256" key="8">
    <source>
        <dbReference type="ARBA" id="ARBA00023170"/>
    </source>
</evidence>
<dbReference type="InterPro" id="IPR036691">
    <property type="entry name" value="Endo/exonu/phosph_ase_sf"/>
</dbReference>
<keyword evidence="3" id="KW-1003">Cell membrane</keyword>
<dbReference type="GO" id="GO:0007268">
    <property type="term" value="P:chemical synaptic transmission"/>
    <property type="evidence" value="ECO:0007669"/>
    <property type="project" value="TreeGrafter"/>
</dbReference>
<feature type="domain" description="G-protein coupled receptors family 1 profile" evidence="13">
    <location>
        <begin position="137"/>
        <end position="176"/>
    </location>
</feature>
<dbReference type="PRINTS" id="PR00237">
    <property type="entry name" value="GPCRRHODOPSN"/>
</dbReference>
<dbReference type="InterPro" id="IPR000276">
    <property type="entry name" value="GPCR_Rhodpsn"/>
</dbReference>
<evidence type="ECO:0000256" key="1">
    <source>
        <dbReference type="ARBA" id="ARBA00004651"/>
    </source>
</evidence>
<evidence type="ECO:0000256" key="5">
    <source>
        <dbReference type="ARBA" id="ARBA00022989"/>
    </source>
</evidence>
<dbReference type="SUPFAM" id="SSF81321">
    <property type="entry name" value="Family A G protein-coupled receptor-like"/>
    <property type="match status" value="1"/>
</dbReference>
<feature type="coiled-coil region" evidence="10">
    <location>
        <begin position="317"/>
        <end position="392"/>
    </location>
</feature>
<evidence type="ECO:0000313" key="14">
    <source>
        <dbReference type="EMBL" id="KAH0549618.1"/>
    </source>
</evidence>
<feature type="compositionally biased region" description="Acidic residues" evidence="11">
    <location>
        <begin position="261"/>
        <end position="271"/>
    </location>
</feature>
<feature type="compositionally biased region" description="Polar residues" evidence="11">
    <location>
        <begin position="272"/>
        <end position="291"/>
    </location>
</feature>
<dbReference type="Proteomes" id="UP000826195">
    <property type="component" value="Unassembled WGS sequence"/>
</dbReference>
<evidence type="ECO:0000259" key="13">
    <source>
        <dbReference type="PROSITE" id="PS50262"/>
    </source>
</evidence>
<comment type="subcellular location">
    <subcellularLocation>
        <location evidence="1">Cell membrane</location>
        <topology evidence="1">Multi-pass membrane protein</topology>
    </subcellularLocation>
</comment>
<evidence type="ECO:0000256" key="10">
    <source>
        <dbReference type="SAM" id="Coils"/>
    </source>
</evidence>
<feature type="transmembrane region" description="Helical" evidence="12">
    <location>
        <begin position="522"/>
        <end position="541"/>
    </location>
</feature>
<dbReference type="GO" id="GO:0007210">
    <property type="term" value="P:serotonin receptor signaling pathway"/>
    <property type="evidence" value="ECO:0007669"/>
    <property type="project" value="TreeGrafter"/>
</dbReference>
<dbReference type="Gene3D" id="3.60.10.10">
    <property type="entry name" value="Endonuclease/exonuclease/phosphatase"/>
    <property type="match status" value="1"/>
</dbReference>
<gene>
    <name evidence="14" type="ORF">KQX54_011244</name>
</gene>
<evidence type="ECO:0000256" key="3">
    <source>
        <dbReference type="ARBA" id="ARBA00022475"/>
    </source>
</evidence>
<organism evidence="14 15">
    <name type="scientific">Cotesia glomerata</name>
    <name type="common">Lepidopteran parasitic wasp</name>
    <name type="synonym">Apanteles glomeratus</name>
    <dbReference type="NCBI Taxonomy" id="32391"/>
    <lineage>
        <taxon>Eukaryota</taxon>
        <taxon>Metazoa</taxon>
        <taxon>Ecdysozoa</taxon>
        <taxon>Arthropoda</taxon>
        <taxon>Hexapoda</taxon>
        <taxon>Insecta</taxon>
        <taxon>Pterygota</taxon>
        <taxon>Neoptera</taxon>
        <taxon>Endopterygota</taxon>
        <taxon>Hymenoptera</taxon>
        <taxon>Apocrita</taxon>
        <taxon>Ichneumonoidea</taxon>
        <taxon>Braconidae</taxon>
        <taxon>Microgastrinae</taxon>
        <taxon>Cotesia</taxon>
    </lineage>
</organism>
<keyword evidence="6" id="KW-0297">G-protein coupled receptor</keyword>
<evidence type="ECO:0000256" key="4">
    <source>
        <dbReference type="ARBA" id="ARBA00022692"/>
    </source>
</evidence>
<evidence type="ECO:0000256" key="11">
    <source>
        <dbReference type="SAM" id="MobiDB-lite"/>
    </source>
</evidence>
<feature type="region of interest" description="Disordered" evidence="11">
    <location>
        <begin position="214"/>
        <end position="235"/>
    </location>
</feature>
<evidence type="ECO:0000256" key="7">
    <source>
        <dbReference type="ARBA" id="ARBA00023136"/>
    </source>
</evidence>
<name>A0AAV7HX51_COTGL</name>
<dbReference type="SUPFAM" id="SSF56219">
    <property type="entry name" value="DNase I-like"/>
    <property type="match status" value="1"/>
</dbReference>